<evidence type="ECO:0000259" key="8">
    <source>
        <dbReference type="Pfam" id="PF00720"/>
    </source>
</evidence>
<dbReference type="OrthoDB" id="4567948at2"/>
<feature type="chain" id="PRO_5011575367" evidence="7">
    <location>
        <begin position="25"/>
        <end position="126"/>
    </location>
</feature>
<dbReference type="Gene3D" id="3.30.350.10">
    <property type="entry name" value="Subtilisin inhibitor-like"/>
    <property type="match status" value="1"/>
</dbReference>
<keyword evidence="3" id="KW-0964">Secreted</keyword>
<dbReference type="InterPro" id="IPR036819">
    <property type="entry name" value="Subtilisin_inhibitor-like_sf"/>
</dbReference>
<evidence type="ECO:0000256" key="1">
    <source>
        <dbReference type="ARBA" id="ARBA00004613"/>
    </source>
</evidence>
<keyword evidence="5" id="KW-0722">Serine protease inhibitor</keyword>
<comment type="subcellular location">
    <subcellularLocation>
        <location evidence="1">Secreted</location>
    </subcellularLocation>
</comment>
<proteinExistence type="inferred from homology"/>
<reference evidence="10" key="1">
    <citation type="submission" date="2016-10" db="EMBL/GenBank/DDBJ databases">
        <authorList>
            <person name="Varghese N."/>
            <person name="Submissions S."/>
        </authorList>
    </citation>
    <scope>NUCLEOTIDE SEQUENCE [LARGE SCALE GENOMIC DNA]</scope>
    <source>
        <strain evidence="10">IBRC-M 10655</strain>
    </source>
</reference>
<keyword evidence="10" id="KW-1185">Reference proteome</keyword>
<keyword evidence="6" id="KW-1015">Disulfide bond</keyword>
<evidence type="ECO:0000256" key="6">
    <source>
        <dbReference type="ARBA" id="ARBA00023157"/>
    </source>
</evidence>
<evidence type="ECO:0000256" key="2">
    <source>
        <dbReference type="ARBA" id="ARBA00010472"/>
    </source>
</evidence>
<dbReference type="InterPro" id="IPR023549">
    <property type="entry name" value="Subtilisin_inhibitor"/>
</dbReference>
<dbReference type="GO" id="GO:0004867">
    <property type="term" value="F:serine-type endopeptidase inhibitor activity"/>
    <property type="evidence" value="ECO:0007669"/>
    <property type="project" value="UniProtKB-KW"/>
</dbReference>
<keyword evidence="4" id="KW-0646">Protease inhibitor</keyword>
<feature type="signal peptide" evidence="7">
    <location>
        <begin position="1"/>
        <end position="24"/>
    </location>
</feature>
<dbReference type="Proteomes" id="UP000199651">
    <property type="component" value="Unassembled WGS sequence"/>
</dbReference>
<dbReference type="GO" id="GO:0005576">
    <property type="term" value="C:extracellular region"/>
    <property type="evidence" value="ECO:0007669"/>
    <property type="project" value="UniProtKB-SubCell"/>
</dbReference>
<evidence type="ECO:0000256" key="4">
    <source>
        <dbReference type="ARBA" id="ARBA00022690"/>
    </source>
</evidence>
<feature type="domain" description="Subtilisin inhibitor" evidence="8">
    <location>
        <begin position="31"/>
        <end position="112"/>
    </location>
</feature>
<protein>
    <submittedName>
        <fullName evidence="9">Subtilisin inhibitor-like</fullName>
    </submittedName>
</protein>
<gene>
    <name evidence="9" type="ORF">SAMN05192558_1094</name>
</gene>
<name>A0A1H0SNP1_9PSEU</name>
<comment type="similarity">
    <text evidence="2">Belongs to the protease inhibitor I16 (SSI) family.</text>
</comment>
<dbReference type="Pfam" id="PF00720">
    <property type="entry name" value="SSI"/>
    <property type="match status" value="1"/>
</dbReference>
<evidence type="ECO:0000313" key="9">
    <source>
        <dbReference type="EMBL" id="SDP43169.1"/>
    </source>
</evidence>
<dbReference type="SUPFAM" id="SSF55399">
    <property type="entry name" value="Subtilisin inhibitor"/>
    <property type="match status" value="1"/>
</dbReference>
<dbReference type="AlphaFoldDB" id="A0A1H0SNP1"/>
<dbReference type="EMBL" id="FNJB01000009">
    <property type="protein sequence ID" value="SDP43169.1"/>
    <property type="molecule type" value="Genomic_DNA"/>
</dbReference>
<evidence type="ECO:0000313" key="10">
    <source>
        <dbReference type="Proteomes" id="UP000199651"/>
    </source>
</evidence>
<accession>A0A1H0SNP1</accession>
<keyword evidence="7" id="KW-0732">Signal</keyword>
<evidence type="ECO:0000256" key="3">
    <source>
        <dbReference type="ARBA" id="ARBA00022525"/>
    </source>
</evidence>
<dbReference type="STRING" id="504798.SAMN05421871_114142"/>
<organism evidence="9 10">
    <name type="scientific">Actinokineospora alba</name>
    <dbReference type="NCBI Taxonomy" id="504798"/>
    <lineage>
        <taxon>Bacteria</taxon>
        <taxon>Bacillati</taxon>
        <taxon>Actinomycetota</taxon>
        <taxon>Actinomycetes</taxon>
        <taxon>Pseudonocardiales</taxon>
        <taxon>Pseudonocardiaceae</taxon>
        <taxon>Actinokineospora</taxon>
    </lineage>
</organism>
<sequence length="126" mass="13279">MLRKVLIVAFAAATAVATAQPASATPTSASLVLTYQHEGDPMRVGTLRCGPAGGHHRSPETACAQLAAVTGDFSALLVHQDRACPLYVDPVRVTATGTWDGRRVSYDETFGNACQLYVETGAVFDI</sequence>
<evidence type="ECO:0000256" key="7">
    <source>
        <dbReference type="SAM" id="SignalP"/>
    </source>
</evidence>
<evidence type="ECO:0000256" key="5">
    <source>
        <dbReference type="ARBA" id="ARBA00022900"/>
    </source>
</evidence>